<evidence type="ECO:0000313" key="3">
    <source>
        <dbReference type="Proteomes" id="UP000469325"/>
    </source>
</evidence>
<dbReference type="InterPro" id="IPR029058">
    <property type="entry name" value="AB_hydrolase_fold"/>
</dbReference>
<evidence type="ECO:0000313" key="2">
    <source>
        <dbReference type="EMBL" id="MST72938.1"/>
    </source>
</evidence>
<dbReference type="GO" id="GO:0016787">
    <property type="term" value="F:hydrolase activity"/>
    <property type="evidence" value="ECO:0007669"/>
    <property type="project" value="UniProtKB-KW"/>
</dbReference>
<feature type="domain" description="BD-FAE-like" evidence="1">
    <location>
        <begin position="140"/>
        <end position="194"/>
    </location>
</feature>
<keyword evidence="2" id="KW-0378">Hydrolase</keyword>
<dbReference type="InterPro" id="IPR048124">
    <property type="entry name" value="Tannase_B"/>
</dbReference>
<dbReference type="AlphaFoldDB" id="A0A6N7XNW1"/>
<gene>
    <name evidence="2" type="ORF">FYJ68_07435</name>
</gene>
<evidence type="ECO:0000259" key="1">
    <source>
        <dbReference type="Pfam" id="PF20434"/>
    </source>
</evidence>
<keyword evidence="3" id="KW-1185">Reference proteome</keyword>
<dbReference type="Proteomes" id="UP000469325">
    <property type="component" value="Unassembled WGS sequence"/>
</dbReference>
<dbReference type="Gene3D" id="3.40.50.1820">
    <property type="entry name" value="alpha/beta hydrolase"/>
    <property type="match status" value="1"/>
</dbReference>
<name>A0A6N7XNW1_9ACTN</name>
<dbReference type="NCBIfam" id="NF041556">
    <property type="entry name" value="tannase_B"/>
    <property type="match status" value="1"/>
</dbReference>
<dbReference type="EMBL" id="VUNC01000005">
    <property type="protein sequence ID" value="MST72938.1"/>
    <property type="molecule type" value="Genomic_DNA"/>
</dbReference>
<sequence>MRLSVGEFVPRAYRADGREVSCRAILGAPYCAKPVDPIQRVNVFVPEEYFTGGSVGGYNAVTAPIFMPNSVGGYLPGPAEEPGDDARNGGANSLFRALEHGLVVVSGGVRGRTSGKRSDEFFEGADAGYRGVETGRMVGRAPALVVDQKAIVRFVRLNADVIPGNAERIVTNGTSAGGALSALMGATGNDPGYEPYLERIGAASGRDDVFASNCFCPIHNLEHADAAYEWQFAGEREWHRTKHKVVDGVVTRVPVSGELTDAQMELSARLAARFPDYVDGLGLTDPEGRLLTLNPDGSGSFRDFVVGKLVDSAQRELRLHEDVAASIGKSIPGSAVDQVNALDVRDERVCGLDWRAYVHAITRMKATPAFDASDLSSPENEEFGDQTVGARHFSADREALGFFSDSGKMADPEVVRLINPIPHIRSGMPTRHWRIRHGSFDRDTSFAIPVILATRLRNVGCDVDFRIPWGVPHAGDYQMDELFAWVDGLCG</sequence>
<comment type="caution">
    <text evidence="2">The sequence shown here is derived from an EMBL/GenBank/DDBJ whole genome shotgun (WGS) entry which is preliminary data.</text>
</comment>
<accession>A0A6N7XNW1</accession>
<dbReference type="InterPro" id="IPR049492">
    <property type="entry name" value="BD-FAE-like_dom"/>
</dbReference>
<protein>
    <submittedName>
        <fullName evidence="2">Alpha/beta hydrolase</fullName>
    </submittedName>
</protein>
<dbReference type="SUPFAM" id="SSF53474">
    <property type="entry name" value="alpha/beta-Hydrolases"/>
    <property type="match status" value="1"/>
</dbReference>
<organism evidence="2 3">
    <name type="scientific">Olsenella porci</name>
    <dbReference type="NCBI Taxonomy" id="2652279"/>
    <lineage>
        <taxon>Bacteria</taxon>
        <taxon>Bacillati</taxon>
        <taxon>Actinomycetota</taxon>
        <taxon>Coriobacteriia</taxon>
        <taxon>Coriobacteriales</taxon>
        <taxon>Atopobiaceae</taxon>
        <taxon>Olsenella</taxon>
    </lineage>
</organism>
<proteinExistence type="predicted"/>
<dbReference type="Pfam" id="PF20434">
    <property type="entry name" value="BD-FAE"/>
    <property type="match status" value="1"/>
</dbReference>
<reference evidence="2 3" key="1">
    <citation type="submission" date="2019-08" db="EMBL/GenBank/DDBJ databases">
        <title>In-depth cultivation of the pig gut microbiome towards novel bacterial diversity and tailored functional studies.</title>
        <authorList>
            <person name="Wylensek D."/>
            <person name="Hitch T.C.A."/>
            <person name="Clavel T."/>
        </authorList>
    </citation>
    <scope>NUCLEOTIDE SEQUENCE [LARGE SCALE GENOMIC DNA]</scope>
    <source>
        <strain evidence="2 3">CA-Schmier-601-WT-1</strain>
    </source>
</reference>